<keyword evidence="5" id="KW-0472">Membrane</keyword>
<dbReference type="OrthoDB" id="226701at2"/>
<dbReference type="EMBL" id="BJVJ01000024">
    <property type="protein sequence ID" value="GEL23840.1"/>
    <property type="molecule type" value="Genomic_DNA"/>
</dbReference>
<evidence type="ECO:0000313" key="7">
    <source>
        <dbReference type="EMBL" id="GEL23840.1"/>
    </source>
</evidence>
<reference evidence="7 8" key="1">
    <citation type="submission" date="2019-07" db="EMBL/GenBank/DDBJ databases">
        <title>Whole genome shotgun sequence of Pseudonocardia sulfidoxydans NBRC 16205.</title>
        <authorList>
            <person name="Hosoyama A."/>
            <person name="Uohara A."/>
            <person name="Ohji S."/>
            <person name="Ichikawa N."/>
        </authorList>
    </citation>
    <scope>NUCLEOTIDE SEQUENCE [LARGE SCALE GENOMIC DNA]</scope>
    <source>
        <strain evidence="7 8">NBRC 16205</strain>
    </source>
</reference>
<organism evidence="7 8">
    <name type="scientific">Pseudonocardia sulfidoxydans NBRC 16205</name>
    <dbReference type="NCBI Taxonomy" id="1223511"/>
    <lineage>
        <taxon>Bacteria</taxon>
        <taxon>Bacillati</taxon>
        <taxon>Actinomycetota</taxon>
        <taxon>Actinomycetes</taxon>
        <taxon>Pseudonocardiales</taxon>
        <taxon>Pseudonocardiaceae</taxon>
        <taxon>Pseudonocardia</taxon>
    </lineage>
</organism>
<comment type="subcellular location">
    <subcellularLocation>
        <location evidence="1">Cell membrane</location>
        <topology evidence="1">Multi-pass membrane protein</topology>
    </subcellularLocation>
</comment>
<keyword evidence="2" id="KW-1003">Cell membrane</keyword>
<evidence type="ECO:0000256" key="2">
    <source>
        <dbReference type="ARBA" id="ARBA00022475"/>
    </source>
</evidence>
<feature type="domain" description="TraD/TraG TraM recognition site" evidence="6">
    <location>
        <begin position="401"/>
        <end position="515"/>
    </location>
</feature>
<dbReference type="PANTHER" id="PTHR37937">
    <property type="entry name" value="CONJUGATIVE TRANSFER: DNA TRANSPORT"/>
    <property type="match status" value="1"/>
</dbReference>
<evidence type="ECO:0000256" key="1">
    <source>
        <dbReference type="ARBA" id="ARBA00004651"/>
    </source>
</evidence>
<dbReference type="InterPro" id="IPR051539">
    <property type="entry name" value="T4SS-coupling_protein"/>
</dbReference>
<keyword evidence="8" id="KW-1185">Reference proteome</keyword>
<dbReference type="CDD" id="cd01127">
    <property type="entry name" value="TrwB_TraG_TraD_VirD4"/>
    <property type="match status" value="1"/>
</dbReference>
<dbReference type="InterPro" id="IPR032689">
    <property type="entry name" value="TraG-D_C"/>
</dbReference>
<comment type="caution">
    <text evidence="7">The sequence shown here is derived from an EMBL/GenBank/DDBJ whole genome shotgun (WGS) entry which is preliminary data.</text>
</comment>
<protein>
    <recommendedName>
        <fullName evidence="6">TraD/TraG TraM recognition site domain-containing protein</fullName>
    </recommendedName>
</protein>
<evidence type="ECO:0000256" key="4">
    <source>
        <dbReference type="ARBA" id="ARBA00022989"/>
    </source>
</evidence>
<evidence type="ECO:0000259" key="6">
    <source>
        <dbReference type="Pfam" id="PF12696"/>
    </source>
</evidence>
<dbReference type="InterPro" id="IPR027417">
    <property type="entry name" value="P-loop_NTPase"/>
</dbReference>
<dbReference type="SUPFAM" id="SSF52540">
    <property type="entry name" value="P-loop containing nucleoside triphosphate hydrolases"/>
    <property type="match status" value="1"/>
</dbReference>
<keyword evidence="3" id="KW-0812">Transmembrane</keyword>
<dbReference type="Pfam" id="PF12696">
    <property type="entry name" value="TraG-D_C"/>
    <property type="match status" value="1"/>
</dbReference>
<keyword evidence="4" id="KW-1133">Transmembrane helix</keyword>
<dbReference type="Proteomes" id="UP000321685">
    <property type="component" value="Unassembled WGS sequence"/>
</dbReference>
<accession>A0A511DGC9</accession>
<sequence>MNVWSVVLVAAPIVAAIVTVKRGAKVLAGVFGLVALLPLWALLTAVGLPLLLVAGAVAALVGWHRWSRSAATVTRWGARSRRKAGVASTLDITRHAGSVAMRRRSGSVRPSLAGLGWRDRARLPVVEVAVRLCRAGLVWVWSSVEDVTLIFGGPRTGKSGWLAGQILDAPGAVLVTSTRTDLHALTAARRAARGPVLVFNAVGLGDLASTVTFNPVDGCVDPVTAGERATDMLAATTRAGGSGDREFWDAQGRRVLAALLHAAALGDRSMRDVLGWLADPGKAAKDVTVLLRRSPEPAFELDLGQFLTTNDRTRSSITSTIMPALGWLTSPAACVAAGLTEQPGCARPLNVAELIAGNGTVFLVGGDEAQVAPLVCALTGHVARQARRIAATRPGGRLDPPLRLALDEAALICPVPLESWTADMGGRGVNIVAAFQSRAQLLARYGQHDAATILNNAGAVMVFGGTRDRDDLQFWSTLTGDRDEPADTVDPIGRTTARTSRKTAVLSPAQIANLPVGRVLVIRRGIAPVIGRAQMLWQRRDVRRAAFAADHPELVERYERLAAWCRELPARTARRLGRRRPVRPARAVLTAGPVVAEIERVDEWPAPPRLVVIDSAAPDTDDDADGHRPTG</sequence>
<dbReference type="PANTHER" id="PTHR37937:SF1">
    <property type="entry name" value="CONJUGATIVE TRANSFER: DNA TRANSPORT"/>
    <property type="match status" value="1"/>
</dbReference>
<dbReference type="RefSeq" id="WP_147107682.1">
    <property type="nucleotide sequence ID" value="NZ_BJVJ01000024.1"/>
</dbReference>
<name>A0A511DGC9_9PSEU</name>
<proteinExistence type="predicted"/>
<evidence type="ECO:0000313" key="8">
    <source>
        <dbReference type="Proteomes" id="UP000321685"/>
    </source>
</evidence>
<evidence type="ECO:0000256" key="5">
    <source>
        <dbReference type="ARBA" id="ARBA00023136"/>
    </source>
</evidence>
<dbReference type="GO" id="GO:0005886">
    <property type="term" value="C:plasma membrane"/>
    <property type="evidence" value="ECO:0007669"/>
    <property type="project" value="UniProtKB-SubCell"/>
</dbReference>
<dbReference type="Gene3D" id="3.40.50.300">
    <property type="entry name" value="P-loop containing nucleotide triphosphate hydrolases"/>
    <property type="match status" value="1"/>
</dbReference>
<evidence type="ECO:0000256" key="3">
    <source>
        <dbReference type="ARBA" id="ARBA00022692"/>
    </source>
</evidence>
<gene>
    <name evidence="7" type="ORF">PSU4_27940</name>
</gene>
<dbReference type="AlphaFoldDB" id="A0A511DGC9"/>